<reference evidence="3" key="1">
    <citation type="journal article" date="2019" name="Int. J. Syst. Evol. Microbiol.">
        <title>The Global Catalogue of Microorganisms (GCM) 10K type strain sequencing project: providing services to taxonomists for standard genome sequencing and annotation.</title>
        <authorList>
            <consortium name="The Broad Institute Genomics Platform"/>
            <consortium name="The Broad Institute Genome Sequencing Center for Infectious Disease"/>
            <person name="Wu L."/>
            <person name="Ma J."/>
        </authorList>
    </citation>
    <scope>NUCLEOTIDE SEQUENCE [LARGE SCALE GENOMIC DNA]</scope>
    <source>
        <strain evidence="3">CECT 7184</strain>
    </source>
</reference>
<comment type="caution">
    <text evidence="2">The sequence shown here is derived from an EMBL/GenBank/DDBJ whole genome shotgun (WGS) entry which is preliminary data.</text>
</comment>
<gene>
    <name evidence="2" type="ORF">ACFPU1_11295</name>
</gene>
<accession>A0ABW0YPJ4</accession>
<keyword evidence="3" id="KW-1185">Reference proteome</keyword>
<name>A0ABW0YPJ4_9BACI</name>
<keyword evidence="1" id="KW-0472">Membrane</keyword>
<feature type="transmembrane region" description="Helical" evidence="1">
    <location>
        <begin position="93"/>
        <end position="111"/>
    </location>
</feature>
<feature type="transmembrane region" description="Helical" evidence="1">
    <location>
        <begin position="6"/>
        <end position="22"/>
    </location>
</feature>
<evidence type="ECO:0000313" key="3">
    <source>
        <dbReference type="Proteomes" id="UP001596142"/>
    </source>
</evidence>
<dbReference type="EMBL" id="JBHSOZ010000005">
    <property type="protein sequence ID" value="MFC5713372.1"/>
    <property type="molecule type" value="Genomic_DNA"/>
</dbReference>
<keyword evidence="1" id="KW-0812">Transmembrane</keyword>
<protein>
    <submittedName>
        <fullName evidence="2">Uncharacterized protein</fullName>
    </submittedName>
</protein>
<sequence>MVWIIVEPLILGAAIGGMAIYTRNSFQKLALLFFLFFASAGYLGFLTGRWEWTEILAGHWVSHVIRLLLIGAFLFFSFTEYRPGWGFFSKKAKGMWFLLFMLFFYTGVQTAAFFSHFLWYGLILVVFFIGYAAGGYGQFFVQQKFFRVTFLPFLPPMLLLFFAVILLI</sequence>
<feature type="transmembrane region" description="Helical" evidence="1">
    <location>
        <begin position="148"/>
        <end position="167"/>
    </location>
</feature>
<feature type="transmembrane region" description="Helical" evidence="1">
    <location>
        <begin position="117"/>
        <end position="136"/>
    </location>
</feature>
<evidence type="ECO:0000256" key="1">
    <source>
        <dbReference type="SAM" id="Phobius"/>
    </source>
</evidence>
<evidence type="ECO:0000313" key="2">
    <source>
        <dbReference type="EMBL" id="MFC5713372.1"/>
    </source>
</evidence>
<proteinExistence type="predicted"/>
<feature type="transmembrane region" description="Helical" evidence="1">
    <location>
        <begin position="29"/>
        <end position="48"/>
    </location>
</feature>
<keyword evidence="1" id="KW-1133">Transmembrane helix</keyword>
<dbReference type="Proteomes" id="UP001596142">
    <property type="component" value="Unassembled WGS sequence"/>
</dbReference>
<feature type="transmembrane region" description="Helical" evidence="1">
    <location>
        <begin position="60"/>
        <end position="81"/>
    </location>
</feature>
<dbReference type="RefSeq" id="WP_385941125.1">
    <property type="nucleotide sequence ID" value="NZ_JBHSOZ010000005.1"/>
</dbReference>
<organism evidence="2 3">
    <name type="scientific">Thalassorhabdus alkalitolerans</name>
    <dbReference type="NCBI Taxonomy" id="2282697"/>
    <lineage>
        <taxon>Bacteria</taxon>
        <taxon>Bacillati</taxon>
        <taxon>Bacillota</taxon>
        <taxon>Bacilli</taxon>
        <taxon>Bacillales</taxon>
        <taxon>Bacillaceae</taxon>
        <taxon>Thalassorhabdus</taxon>
    </lineage>
</organism>